<dbReference type="EMBL" id="AVCI01000009">
    <property type="protein sequence ID" value="KFN42561.1"/>
    <property type="molecule type" value="Genomic_DNA"/>
</dbReference>
<dbReference type="PATRIC" id="fig|1121015.4.peg.2081"/>
<dbReference type="STRING" id="1121015.GCA_000420545_02652"/>
<dbReference type="eggNOG" id="COG2114">
    <property type="taxonomic scope" value="Bacteria"/>
</dbReference>
<sequence>MTDLSARFQEQLLQYSQEPDPARRQALEQALWREYGADRAVLVLDMSGFSELSNRYGIVHYLSMVRRMQLTAEPIIGRYRGTLVKFEADNCFAMFPEVAAAIQAAFDLNAAFGEANDLTPDELDIRIACGIDFGAILVLPGQDFFGNAVNRACKLGEDLAAAGEVLITQEAMARLPDDHGFVGNRVQFDGSGIRIEAFAVTRRA</sequence>
<dbReference type="OrthoDB" id="335689at2"/>
<dbReference type="GO" id="GO:0035556">
    <property type="term" value="P:intracellular signal transduction"/>
    <property type="evidence" value="ECO:0007669"/>
    <property type="project" value="InterPro"/>
</dbReference>
<dbReference type="GO" id="GO:0004016">
    <property type="term" value="F:adenylate cyclase activity"/>
    <property type="evidence" value="ECO:0007669"/>
    <property type="project" value="UniProtKB-ARBA"/>
</dbReference>
<dbReference type="InterPro" id="IPR001054">
    <property type="entry name" value="A/G_cyclase"/>
</dbReference>
<feature type="domain" description="Guanylate cyclase" evidence="1">
    <location>
        <begin position="40"/>
        <end position="156"/>
    </location>
</feature>
<dbReference type="CDD" id="cd07302">
    <property type="entry name" value="CHD"/>
    <property type="match status" value="1"/>
</dbReference>
<organism evidence="2 3">
    <name type="scientific">Arenimonas oryziterrae DSM 21050 = YC6267</name>
    <dbReference type="NCBI Taxonomy" id="1121015"/>
    <lineage>
        <taxon>Bacteria</taxon>
        <taxon>Pseudomonadati</taxon>
        <taxon>Pseudomonadota</taxon>
        <taxon>Gammaproteobacteria</taxon>
        <taxon>Lysobacterales</taxon>
        <taxon>Lysobacteraceae</taxon>
        <taxon>Arenimonas</taxon>
    </lineage>
</organism>
<dbReference type="InterPro" id="IPR029787">
    <property type="entry name" value="Nucleotide_cyclase"/>
</dbReference>
<dbReference type="GO" id="GO:0009190">
    <property type="term" value="P:cyclic nucleotide biosynthetic process"/>
    <property type="evidence" value="ECO:0007669"/>
    <property type="project" value="InterPro"/>
</dbReference>
<keyword evidence="3" id="KW-1185">Reference proteome</keyword>
<dbReference type="Gene3D" id="3.30.70.1230">
    <property type="entry name" value="Nucleotide cyclase"/>
    <property type="match status" value="1"/>
</dbReference>
<gene>
    <name evidence="2" type="ORF">N789_13050</name>
</gene>
<dbReference type="SUPFAM" id="SSF55073">
    <property type="entry name" value="Nucleotide cyclase"/>
    <property type="match status" value="1"/>
</dbReference>
<proteinExistence type="predicted"/>
<dbReference type="Proteomes" id="UP000029385">
    <property type="component" value="Unassembled WGS sequence"/>
</dbReference>
<name>A0A091AT88_9GAMM</name>
<reference evidence="2 3" key="1">
    <citation type="submission" date="2013-09" db="EMBL/GenBank/DDBJ databases">
        <title>Genome sequencing of Arenimonas oryziterrae.</title>
        <authorList>
            <person name="Chen F."/>
            <person name="Wang G."/>
        </authorList>
    </citation>
    <scope>NUCLEOTIDE SEQUENCE [LARGE SCALE GENOMIC DNA]</scope>
    <source>
        <strain evidence="2 3">YC6267</strain>
    </source>
</reference>
<dbReference type="PROSITE" id="PS50125">
    <property type="entry name" value="GUANYLATE_CYCLASE_2"/>
    <property type="match status" value="1"/>
</dbReference>
<protein>
    <recommendedName>
        <fullName evidence="1">Guanylate cyclase domain-containing protein</fullName>
    </recommendedName>
</protein>
<dbReference type="AlphaFoldDB" id="A0A091AT88"/>
<dbReference type="RefSeq" id="WP_022970257.1">
    <property type="nucleotide sequence ID" value="NZ_ATVD01000006.1"/>
</dbReference>
<comment type="caution">
    <text evidence="2">The sequence shown here is derived from an EMBL/GenBank/DDBJ whole genome shotgun (WGS) entry which is preliminary data.</text>
</comment>
<evidence type="ECO:0000313" key="3">
    <source>
        <dbReference type="Proteomes" id="UP000029385"/>
    </source>
</evidence>
<evidence type="ECO:0000313" key="2">
    <source>
        <dbReference type="EMBL" id="KFN42561.1"/>
    </source>
</evidence>
<accession>A0A091AT88</accession>
<evidence type="ECO:0000259" key="1">
    <source>
        <dbReference type="PROSITE" id="PS50125"/>
    </source>
</evidence>